<feature type="binding site" evidence="7">
    <location>
        <position position="66"/>
    </location>
    <ligand>
        <name>Mg(2+)</name>
        <dbReference type="ChEBI" id="CHEBI:18420"/>
        <label>1</label>
        <note>catalytic</note>
    </ligand>
</feature>
<dbReference type="InterPro" id="IPR020583">
    <property type="entry name" value="Inositol_monoP_metal-BS"/>
</dbReference>
<comment type="catalytic activity">
    <reaction evidence="1 8">
        <text>a myo-inositol phosphate + H2O = myo-inositol + phosphate</text>
        <dbReference type="Rhea" id="RHEA:24056"/>
        <dbReference type="ChEBI" id="CHEBI:15377"/>
        <dbReference type="ChEBI" id="CHEBI:17268"/>
        <dbReference type="ChEBI" id="CHEBI:43474"/>
        <dbReference type="ChEBI" id="CHEBI:84139"/>
        <dbReference type="EC" id="3.1.3.25"/>
    </reaction>
</comment>
<dbReference type="Pfam" id="PF00459">
    <property type="entry name" value="Inositol_P"/>
    <property type="match status" value="1"/>
</dbReference>
<dbReference type="PRINTS" id="PR00377">
    <property type="entry name" value="IMPHPHTASES"/>
</dbReference>
<evidence type="ECO:0000256" key="7">
    <source>
        <dbReference type="PIRSR" id="PIRSR600760-2"/>
    </source>
</evidence>
<evidence type="ECO:0000256" key="2">
    <source>
        <dbReference type="ARBA" id="ARBA00001946"/>
    </source>
</evidence>
<name>A0A6J4VJG4_9BACT</name>
<feature type="binding site" evidence="7">
    <location>
        <position position="91"/>
    </location>
    <ligand>
        <name>Mg(2+)</name>
        <dbReference type="ChEBI" id="CHEBI:18420"/>
        <label>1</label>
        <note>catalytic</note>
    </ligand>
</feature>
<evidence type="ECO:0000256" key="8">
    <source>
        <dbReference type="RuleBase" id="RU364068"/>
    </source>
</evidence>
<gene>
    <name evidence="9" type="ORF">AVDCRST_MAG19-3732</name>
</gene>
<dbReference type="InterPro" id="IPR000760">
    <property type="entry name" value="Inositol_monophosphatase-like"/>
</dbReference>
<dbReference type="FunFam" id="3.30.540.10:FF:000003">
    <property type="entry name" value="Inositol-1-monophosphatase"/>
    <property type="match status" value="1"/>
</dbReference>
<evidence type="ECO:0000256" key="3">
    <source>
        <dbReference type="ARBA" id="ARBA00009759"/>
    </source>
</evidence>
<dbReference type="GO" id="GO:0008934">
    <property type="term" value="F:inositol monophosphate 1-phosphatase activity"/>
    <property type="evidence" value="ECO:0007669"/>
    <property type="project" value="InterPro"/>
</dbReference>
<dbReference type="PROSITE" id="PS00629">
    <property type="entry name" value="IMP_1"/>
    <property type="match status" value="1"/>
</dbReference>
<dbReference type="SUPFAM" id="SSF56655">
    <property type="entry name" value="Carbohydrate phosphatase"/>
    <property type="match status" value="1"/>
</dbReference>
<dbReference type="PROSITE" id="PS00630">
    <property type="entry name" value="IMP_2"/>
    <property type="match status" value="1"/>
</dbReference>
<keyword evidence="6 7" id="KW-0460">Magnesium</keyword>
<feature type="binding site" evidence="7">
    <location>
        <position position="215"/>
    </location>
    <ligand>
        <name>Mg(2+)</name>
        <dbReference type="ChEBI" id="CHEBI:18420"/>
        <label>1</label>
        <note>catalytic</note>
    </ligand>
</feature>
<evidence type="ECO:0000256" key="6">
    <source>
        <dbReference type="ARBA" id="ARBA00022842"/>
    </source>
</evidence>
<dbReference type="GO" id="GO:0046854">
    <property type="term" value="P:phosphatidylinositol phosphate biosynthetic process"/>
    <property type="evidence" value="ECO:0007669"/>
    <property type="project" value="InterPro"/>
</dbReference>
<dbReference type="PANTHER" id="PTHR20854:SF4">
    <property type="entry name" value="INOSITOL-1-MONOPHOSPHATASE-RELATED"/>
    <property type="match status" value="1"/>
</dbReference>
<protein>
    <recommendedName>
        <fullName evidence="8">Inositol-1-monophosphatase</fullName>
        <ecNumber evidence="8">3.1.3.25</ecNumber>
    </recommendedName>
</protein>
<feature type="binding site" evidence="7">
    <location>
        <position position="90"/>
    </location>
    <ligand>
        <name>Mg(2+)</name>
        <dbReference type="ChEBI" id="CHEBI:18420"/>
        <label>2</label>
    </ligand>
</feature>
<accession>A0A6J4VJG4</accession>
<dbReference type="InterPro" id="IPR020550">
    <property type="entry name" value="Inositol_monophosphatase_CS"/>
</dbReference>
<organism evidence="9">
    <name type="scientific">uncultured Thermomicrobiales bacterium</name>
    <dbReference type="NCBI Taxonomy" id="1645740"/>
    <lineage>
        <taxon>Bacteria</taxon>
        <taxon>Pseudomonadati</taxon>
        <taxon>Thermomicrobiota</taxon>
        <taxon>Thermomicrobia</taxon>
        <taxon>Thermomicrobiales</taxon>
        <taxon>environmental samples</taxon>
    </lineage>
</organism>
<comment type="similarity">
    <text evidence="3 8">Belongs to the inositol monophosphatase superfamily.</text>
</comment>
<proteinExistence type="inferred from homology"/>
<keyword evidence="4 7" id="KW-0479">Metal-binding</keyword>
<evidence type="ECO:0000256" key="1">
    <source>
        <dbReference type="ARBA" id="ARBA00001033"/>
    </source>
</evidence>
<sequence>MTDAFLPVAVAAAREAGALLRERFGRPHDVRLKGAVDLVTEADTGAEALIAARLRAAFPDHRLLGEEGARGAEGGGSGAVSPYGWVVDPLDGTTNYAHGFPHFAVSIALERDGAPLVGVVYDPIRDELFAAASGAGATLNGGPIRVSATDRPIAAMLATGFAYDLAERGAQAVVWRSLLDRVQSIRQTGSAALNLAYVAAGRLDGYWERPLRPWDMAAGALLVTEAGGRVTDPAGGPFDPYGDGALATNGPLHASLLAAIAGTGG</sequence>
<feature type="binding site" evidence="7">
    <location>
        <position position="88"/>
    </location>
    <ligand>
        <name>Mg(2+)</name>
        <dbReference type="ChEBI" id="CHEBI:18420"/>
        <label>1</label>
        <note>catalytic</note>
    </ligand>
</feature>
<dbReference type="AlphaFoldDB" id="A0A6J4VJG4"/>
<evidence type="ECO:0000256" key="5">
    <source>
        <dbReference type="ARBA" id="ARBA00022801"/>
    </source>
</evidence>
<dbReference type="EMBL" id="CADCWL010000209">
    <property type="protein sequence ID" value="CAA9579742.1"/>
    <property type="molecule type" value="Genomic_DNA"/>
</dbReference>
<dbReference type="InterPro" id="IPR022337">
    <property type="entry name" value="Inositol_monophosphatase_SuhB"/>
</dbReference>
<dbReference type="Gene3D" id="3.40.190.80">
    <property type="match status" value="1"/>
</dbReference>
<dbReference type="PRINTS" id="PR01959">
    <property type="entry name" value="SBIMPHPHTASE"/>
</dbReference>
<keyword evidence="5 8" id="KW-0378">Hydrolase</keyword>
<dbReference type="GO" id="GO:0006020">
    <property type="term" value="P:inositol metabolic process"/>
    <property type="evidence" value="ECO:0007669"/>
    <property type="project" value="TreeGrafter"/>
</dbReference>
<dbReference type="PANTHER" id="PTHR20854">
    <property type="entry name" value="INOSITOL MONOPHOSPHATASE"/>
    <property type="match status" value="1"/>
</dbReference>
<dbReference type="Gene3D" id="3.30.540.10">
    <property type="entry name" value="Fructose-1,6-Bisphosphatase, subunit A, domain 1"/>
    <property type="match status" value="1"/>
</dbReference>
<dbReference type="CDD" id="cd01639">
    <property type="entry name" value="IMPase"/>
    <property type="match status" value="1"/>
</dbReference>
<comment type="cofactor">
    <cofactor evidence="2 7 8">
        <name>Mg(2+)</name>
        <dbReference type="ChEBI" id="CHEBI:18420"/>
    </cofactor>
</comment>
<dbReference type="EC" id="3.1.3.25" evidence="8"/>
<evidence type="ECO:0000313" key="9">
    <source>
        <dbReference type="EMBL" id="CAA9579742.1"/>
    </source>
</evidence>
<dbReference type="InterPro" id="IPR033942">
    <property type="entry name" value="IMPase"/>
</dbReference>
<dbReference type="GO" id="GO:0007165">
    <property type="term" value="P:signal transduction"/>
    <property type="evidence" value="ECO:0007669"/>
    <property type="project" value="TreeGrafter"/>
</dbReference>
<reference evidence="9" key="1">
    <citation type="submission" date="2020-02" db="EMBL/GenBank/DDBJ databases">
        <authorList>
            <person name="Meier V. D."/>
        </authorList>
    </citation>
    <scope>NUCLEOTIDE SEQUENCE</scope>
    <source>
        <strain evidence="9">AVDCRST_MAG19</strain>
    </source>
</reference>
<evidence type="ECO:0000256" key="4">
    <source>
        <dbReference type="ARBA" id="ARBA00022723"/>
    </source>
</evidence>
<dbReference type="GO" id="GO:0046872">
    <property type="term" value="F:metal ion binding"/>
    <property type="evidence" value="ECO:0007669"/>
    <property type="project" value="UniProtKB-KW"/>
</dbReference>